<name>A0A8K2A818_9CYAN</name>
<keyword evidence="3" id="KW-0732">Signal</keyword>
<dbReference type="EMBL" id="WVIC01000027">
    <property type="protein sequence ID" value="NCJ07506.1"/>
    <property type="molecule type" value="Genomic_DNA"/>
</dbReference>
<sequence length="249" mass="27522">MIGWLKNPAPVTAAELARIQRRGHLRVAVKDNLKPLGFRTETGQLQGFEIDLAQRLAQDLWGEAEAALLVPVSNAERLPAVVSGTVDLAIANLSDSDNRRRVVQFSQPYYVSGTGILTTHPGIRRPRDLTHRSVAVLQGSRAIAIVQSALPGVHLVGVNSYQGAQQALDRQEVDAFVGDAVVLQGWAQPGSQYRYLPQGLATHRLAIALPKGTQFASVRQWVDQRLQSLQQEGWLEERQQYWGLNNVQR</sequence>
<evidence type="ECO:0000313" key="6">
    <source>
        <dbReference type="EMBL" id="NCJ07506.1"/>
    </source>
</evidence>
<keyword evidence="7" id="KW-1185">Reference proteome</keyword>
<dbReference type="SMART" id="SM00062">
    <property type="entry name" value="PBPb"/>
    <property type="match status" value="1"/>
</dbReference>
<dbReference type="InterPro" id="IPR001638">
    <property type="entry name" value="Solute-binding_3/MltF_N"/>
</dbReference>
<feature type="domain" description="Solute-binding protein family 3/N-terminal" evidence="5">
    <location>
        <begin position="24"/>
        <end position="246"/>
    </location>
</feature>
<evidence type="ECO:0000256" key="4">
    <source>
        <dbReference type="RuleBase" id="RU003744"/>
    </source>
</evidence>
<organism evidence="6 7">
    <name type="scientific">Petrachloros mirabilis ULC683</name>
    <dbReference type="NCBI Taxonomy" id="2781853"/>
    <lineage>
        <taxon>Bacteria</taxon>
        <taxon>Bacillati</taxon>
        <taxon>Cyanobacteriota</taxon>
        <taxon>Cyanophyceae</taxon>
        <taxon>Synechococcales</taxon>
        <taxon>Petrachlorosaceae</taxon>
        <taxon>Petrachloros</taxon>
        <taxon>Petrachloros mirabilis</taxon>
    </lineage>
</organism>
<accession>A0A8K2A818</accession>
<protein>
    <submittedName>
        <fullName evidence="6">Transporter substrate-binding domain-containing protein</fullName>
    </submittedName>
</protein>
<dbReference type="PROSITE" id="PS01039">
    <property type="entry name" value="SBP_BACTERIAL_3"/>
    <property type="match status" value="1"/>
</dbReference>
<evidence type="ECO:0000256" key="1">
    <source>
        <dbReference type="ARBA" id="ARBA00010333"/>
    </source>
</evidence>
<dbReference type="SUPFAM" id="SSF53850">
    <property type="entry name" value="Periplasmic binding protein-like II"/>
    <property type="match status" value="1"/>
</dbReference>
<dbReference type="PANTHER" id="PTHR30085:SF6">
    <property type="entry name" value="ABC TRANSPORTER GLUTAMINE-BINDING PROTEIN GLNH"/>
    <property type="match status" value="1"/>
</dbReference>
<reference evidence="6" key="1">
    <citation type="submission" date="2019-12" db="EMBL/GenBank/DDBJ databases">
        <title>High-Quality draft genome sequences of three cyanobacteria isolated from the limestone walls of the Old Cathedral of Coimbra.</title>
        <authorList>
            <person name="Tiago I."/>
            <person name="Soares F."/>
            <person name="Portugal A."/>
        </authorList>
    </citation>
    <scope>NUCLEOTIDE SEQUENCE [LARGE SCALE GENOMIC DNA]</scope>
    <source>
        <strain evidence="6">C</strain>
    </source>
</reference>
<dbReference type="AlphaFoldDB" id="A0A8K2A818"/>
<dbReference type="GO" id="GO:0005576">
    <property type="term" value="C:extracellular region"/>
    <property type="evidence" value="ECO:0007669"/>
    <property type="project" value="TreeGrafter"/>
</dbReference>
<dbReference type="Pfam" id="PF00497">
    <property type="entry name" value="SBP_bac_3"/>
    <property type="match status" value="1"/>
</dbReference>
<dbReference type="Gene3D" id="3.40.190.10">
    <property type="entry name" value="Periplasmic binding protein-like II"/>
    <property type="match status" value="2"/>
</dbReference>
<evidence type="ECO:0000313" key="7">
    <source>
        <dbReference type="Proteomes" id="UP000607397"/>
    </source>
</evidence>
<dbReference type="GO" id="GO:0030288">
    <property type="term" value="C:outer membrane-bounded periplasmic space"/>
    <property type="evidence" value="ECO:0007669"/>
    <property type="project" value="TreeGrafter"/>
</dbReference>
<dbReference type="InterPro" id="IPR051455">
    <property type="entry name" value="Bact_solute-bind_prot3"/>
</dbReference>
<dbReference type="GO" id="GO:0006865">
    <property type="term" value="P:amino acid transport"/>
    <property type="evidence" value="ECO:0007669"/>
    <property type="project" value="TreeGrafter"/>
</dbReference>
<comment type="caution">
    <text evidence="6">The sequence shown here is derived from an EMBL/GenBank/DDBJ whole genome shotgun (WGS) entry which is preliminary data.</text>
</comment>
<evidence type="ECO:0000256" key="3">
    <source>
        <dbReference type="ARBA" id="ARBA00022729"/>
    </source>
</evidence>
<dbReference type="InterPro" id="IPR018313">
    <property type="entry name" value="SBP_3_CS"/>
</dbReference>
<proteinExistence type="inferred from homology"/>
<evidence type="ECO:0000256" key="2">
    <source>
        <dbReference type="ARBA" id="ARBA00022448"/>
    </source>
</evidence>
<keyword evidence="2" id="KW-0813">Transport</keyword>
<dbReference type="Proteomes" id="UP000607397">
    <property type="component" value="Unassembled WGS sequence"/>
</dbReference>
<evidence type="ECO:0000259" key="5">
    <source>
        <dbReference type="SMART" id="SM00062"/>
    </source>
</evidence>
<dbReference type="PANTHER" id="PTHR30085">
    <property type="entry name" value="AMINO ACID ABC TRANSPORTER PERMEASE"/>
    <property type="match status" value="1"/>
</dbReference>
<gene>
    <name evidence="6" type="ORF">GS597_13510</name>
</gene>
<comment type="similarity">
    <text evidence="1 4">Belongs to the bacterial solute-binding protein 3 family.</text>
</comment>